<name>A0A6J3I2N3_SAPAP</name>
<dbReference type="InterPro" id="IPR039809">
    <property type="entry name" value="Chemokine_b/g/d"/>
</dbReference>
<sequence>MPKLIPSASSMKVSATFLWLLLIAAAFSPQGLAQPAFVPTSCCFTLANKKIPLKRLESYRRINSGRCPYNAVVFKTKLGKDICADPKAKWVKDSMKYLDQKSSTPKP</sequence>
<dbReference type="GO" id="GO:0061844">
    <property type="term" value="P:antimicrobial humoral immune response mediated by antimicrobial peptide"/>
    <property type="evidence" value="ECO:0007669"/>
    <property type="project" value="TreeGrafter"/>
</dbReference>
<evidence type="ECO:0000256" key="3">
    <source>
        <dbReference type="ARBA" id="ARBA00022514"/>
    </source>
</evidence>
<dbReference type="GO" id="GO:0070098">
    <property type="term" value="P:chemokine-mediated signaling pathway"/>
    <property type="evidence" value="ECO:0007669"/>
    <property type="project" value="TreeGrafter"/>
</dbReference>
<dbReference type="SUPFAM" id="SSF54117">
    <property type="entry name" value="Interleukin 8-like chemokines"/>
    <property type="match status" value="1"/>
</dbReference>
<dbReference type="FunFam" id="2.40.50.40:FF:000002">
    <property type="entry name" value="C-C motif chemokine"/>
    <property type="match status" value="1"/>
</dbReference>
<keyword evidence="7" id="KW-0145">Chemotaxis</keyword>
<feature type="domain" description="Chemokine interleukin-8-like" evidence="8">
    <location>
        <begin position="39"/>
        <end position="98"/>
    </location>
</feature>
<dbReference type="PANTHER" id="PTHR12015">
    <property type="entry name" value="SMALL INDUCIBLE CYTOKINE A"/>
    <property type="match status" value="1"/>
</dbReference>
<keyword evidence="6" id="KW-1015">Disulfide bond</keyword>
<evidence type="ECO:0000256" key="7">
    <source>
        <dbReference type="RuleBase" id="RU361150"/>
    </source>
</evidence>
<accession>A0A6J3I2N3</accession>
<comment type="similarity">
    <text evidence="2 7">Belongs to the intercrine beta (chemokine CC) family.</text>
</comment>
<keyword evidence="3 7" id="KW-0202">Cytokine</keyword>
<evidence type="ECO:0000256" key="1">
    <source>
        <dbReference type="ARBA" id="ARBA00004613"/>
    </source>
</evidence>
<dbReference type="Gene3D" id="2.40.50.40">
    <property type="match status" value="1"/>
</dbReference>
<evidence type="ECO:0000313" key="10">
    <source>
        <dbReference type="RefSeq" id="XP_032136791.1"/>
    </source>
</evidence>
<dbReference type="GO" id="GO:0048245">
    <property type="term" value="P:eosinophil chemotaxis"/>
    <property type="evidence" value="ECO:0007669"/>
    <property type="project" value="TreeGrafter"/>
</dbReference>
<organism evidence="9 10">
    <name type="scientific">Sapajus apella</name>
    <name type="common">Brown-capped capuchin</name>
    <name type="synonym">Cebus apella</name>
    <dbReference type="NCBI Taxonomy" id="9515"/>
    <lineage>
        <taxon>Eukaryota</taxon>
        <taxon>Metazoa</taxon>
        <taxon>Chordata</taxon>
        <taxon>Craniata</taxon>
        <taxon>Vertebrata</taxon>
        <taxon>Euteleostomi</taxon>
        <taxon>Mammalia</taxon>
        <taxon>Eutheria</taxon>
        <taxon>Euarchontoglires</taxon>
        <taxon>Primates</taxon>
        <taxon>Haplorrhini</taxon>
        <taxon>Platyrrhini</taxon>
        <taxon>Cebidae</taxon>
        <taxon>Cebinae</taxon>
        <taxon>Sapajus</taxon>
    </lineage>
</organism>
<feature type="signal peptide" evidence="7">
    <location>
        <begin position="1"/>
        <end position="33"/>
    </location>
</feature>
<dbReference type="AlphaFoldDB" id="A0A6J3I2N3"/>
<dbReference type="Pfam" id="PF00048">
    <property type="entry name" value="IL8"/>
    <property type="match status" value="1"/>
</dbReference>
<proteinExistence type="inferred from homology"/>
<feature type="chain" id="PRO_5027146998" description="C-C motif chemokine" evidence="7">
    <location>
        <begin position="34"/>
        <end position="107"/>
    </location>
</feature>
<dbReference type="GeneID" id="116553419"/>
<dbReference type="InterPro" id="IPR001811">
    <property type="entry name" value="Chemokine_IL8-like_dom"/>
</dbReference>
<dbReference type="RefSeq" id="XP_032136791.1">
    <property type="nucleotide sequence ID" value="XM_032280900.1"/>
</dbReference>
<dbReference type="InterPro" id="IPR000827">
    <property type="entry name" value="Chemokine_CC_CS"/>
</dbReference>
<dbReference type="GO" id="GO:0006954">
    <property type="term" value="P:inflammatory response"/>
    <property type="evidence" value="ECO:0007669"/>
    <property type="project" value="TreeGrafter"/>
</dbReference>
<evidence type="ECO:0000256" key="2">
    <source>
        <dbReference type="ARBA" id="ARBA00010868"/>
    </source>
</evidence>
<comment type="subcellular location">
    <subcellularLocation>
        <location evidence="1 7">Secreted</location>
    </subcellularLocation>
</comment>
<dbReference type="CDD" id="cd00272">
    <property type="entry name" value="Chemokine_CC"/>
    <property type="match status" value="1"/>
</dbReference>
<dbReference type="Proteomes" id="UP000504640">
    <property type="component" value="Unplaced"/>
</dbReference>
<evidence type="ECO:0000313" key="9">
    <source>
        <dbReference type="Proteomes" id="UP000504640"/>
    </source>
</evidence>
<dbReference type="GO" id="GO:0030335">
    <property type="term" value="P:positive regulation of cell migration"/>
    <property type="evidence" value="ECO:0007669"/>
    <property type="project" value="TreeGrafter"/>
</dbReference>
<dbReference type="GO" id="GO:0008009">
    <property type="term" value="F:chemokine activity"/>
    <property type="evidence" value="ECO:0007669"/>
    <property type="project" value="InterPro"/>
</dbReference>
<protein>
    <recommendedName>
        <fullName evidence="7">C-C motif chemokine</fullName>
    </recommendedName>
</protein>
<dbReference type="InterPro" id="IPR036048">
    <property type="entry name" value="Interleukin_8-like_sf"/>
</dbReference>
<reference evidence="10" key="1">
    <citation type="submission" date="2025-08" db="UniProtKB">
        <authorList>
            <consortium name="RefSeq"/>
        </authorList>
    </citation>
    <scope>IDENTIFICATION</scope>
    <source>
        <tissue evidence="10">Blood</tissue>
    </source>
</reference>
<evidence type="ECO:0000259" key="8">
    <source>
        <dbReference type="SMART" id="SM00199"/>
    </source>
</evidence>
<keyword evidence="9" id="KW-1185">Reference proteome</keyword>
<dbReference type="CTD" id="6356"/>
<evidence type="ECO:0000256" key="6">
    <source>
        <dbReference type="ARBA" id="ARBA00023157"/>
    </source>
</evidence>
<evidence type="ECO:0000256" key="5">
    <source>
        <dbReference type="ARBA" id="ARBA00022729"/>
    </source>
</evidence>
<keyword evidence="5 7" id="KW-0732">Signal</keyword>
<dbReference type="GO" id="GO:0005615">
    <property type="term" value="C:extracellular space"/>
    <property type="evidence" value="ECO:0007669"/>
    <property type="project" value="UniProtKB-KW"/>
</dbReference>
<gene>
    <name evidence="10" type="primary">CCL11</name>
</gene>
<dbReference type="PROSITE" id="PS00472">
    <property type="entry name" value="SMALL_CYTOKINES_CC"/>
    <property type="match status" value="1"/>
</dbReference>
<keyword evidence="4 7" id="KW-0964">Secreted</keyword>
<dbReference type="GO" id="GO:0048020">
    <property type="term" value="F:CCR chemokine receptor binding"/>
    <property type="evidence" value="ECO:0007669"/>
    <property type="project" value="TreeGrafter"/>
</dbReference>
<dbReference type="PANTHER" id="PTHR12015:SF146">
    <property type="entry name" value="EOTAXIN"/>
    <property type="match status" value="1"/>
</dbReference>
<dbReference type="SMART" id="SM00199">
    <property type="entry name" value="SCY"/>
    <property type="match status" value="1"/>
</dbReference>
<evidence type="ECO:0000256" key="4">
    <source>
        <dbReference type="ARBA" id="ARBA00022525"/>
    </source>
</evidence>